<keyword evidence="10" id="KW-1185">Reference proteome</keyword>
<dbReference type="PANTHER" id="PTHR33991:SF1">
    <property type="entry name" value="DNA REPAIR PROTEIN RECO"/>
    <property type="match status" value="1"/>
</dbReference>
<dbReference type="OrthoDB" id="9797083at2"/>
<dbReference type="HOGENOM" id="CLU_066632_3_0_9"/>
<keyword evidence="3 7" id="KW-0227">DNA damage</keyword>
<feature type="domain" description="DNA replication/recombination mediator RecO N-terminal" evidence="8">
    <location>
        <begin position="1"/>
        <end position="79"/>
    </location>
</feature>
<dbReference type="Gene3D" id="2.40.50.140">
    <property type="entry name" value="Nucleic acid-binding proteins"/>
    <property type="match status" value="1"/>
</dbReference>
<dbReference type="Gene3D" id="1.20.1440.120">
    <property type="entry name" value="Recombination protein O, C-terminal domain"/>
    <property type="match status" value="1"/>
</dbReference>
<evidence type="ECO:0000256" key="4">
    <source>
        <dbReference type="ARBA" id="ARBA00023172"/>
    </source>
</evidence>
<dbReference type="PANTHER" id="PTHR33991">
    <property type="entry name" value="DNA REPAIR PROTEIN RECO"/>
    <property type="match status" value="1"/>
</dbReference>
<evidence type="ECO:0000313" key="9">
    <source>
        <dbReference type="EMBL" id="ACV63814.1"/>
    </source>
</evidence>
<evidence type="ECO:0000256" key="2">
    <source>
        <dbReference type="ARBA" id="ARBA00021310"/>
    </source>
</evidence>
<evidence type="ECO:0000256" key="5">
    <source>
        <dbReference type="ARBA" id="ARBA00023204"/>
    </source>
</evidence>
<evidence type="ECO:0000256" key="6">
    <source>
        <dbReference type="ARBA" id="ARBA00033409"/>
    </source>
</evidence>
<dbReference type="eggNOG" id="COG1381">
    <property type="taxonomic scope" value="Bacteria"/>
</dbReference>
<evidence type="ECO:0000256" key="1">
    <source>
        <dbReference type="ARBA" id="ARBA00007452"/>
    </source>
</evidence>
<dbReference type="EMBL" id="CP001720">
    <property type="protein sequence ID" value="ACV63814.1"/>
    <property type="molecule type" value="Genomic_DNA"/>
</dbReference>
<dbReference type="GO" id="GO:0006310">
    <property type="term" value="P:DNA recombination"/>
    <property type="evidence" value="ECO:0007669"/>
    <property type="project" value="UniProtKB-UniRule"/>
</dbReference>
<dbReference type="KEGG" id="dae:Dtox_3062"/>
<dbReference type="Proteomes" id="UP000002217">
    <property type="component" value="Chromosome"/>
</dbReference>
<comment type="similarity">
    <text evidence="1 7">Belongs to the RecO family.</text>
</comment>
<dbReference type="GO" id="GO:0006302">
    <property type="term" value="P:double-strand break repair"/>
    <property type="evidence" value="ECO:0007669"/>
    <property type="project" value="TreeGrafter"/>
</dbReference>
<dbReference type="STRING" id="485916.Dtox_3062"/>
<evidence type="ECO:0000256" key="7">
    <source>
        <dbReference type="HAMAP-Rule" id="MF_00201"/>
    </source>
</evidence>
<gene>
    <name evidence="7" type="primary">recO</name>
    <name evidence="9" type="ordered locus">Dtox_3062</name>
</gene>
<dbReference type="GO" id="GO:0043590">
    <property type="term" value="C:bacterial nucleoid"/>
    <property type="evidence" value="ECO:0007669"/>
    <property type="project" value="TreeGrafter"/>
</dbReference>
<dbReference type="SUPFAM" id="SSF57863">
    <property type="entry name" value="ArfGap/RecO-like zinc finger"/>
    <property type="match status" value="1"/>
</dbReference>
<dbReference type="SUPFAM" id="SSF50249">
    <property type="entry name" value="Nucleic acid-binding proteins"/>
    <property type="match status" value="1"/>
</dbReference>
<dbReference type="InterPro" id="IPR037278">
    <property type="entry name" value="ARFGAP/RecO"/>
</dbReference>
<protein>
    <recommendedName>
        <fullName evidence="2 7">DNA repair protein RecO</fullName>
    </recommendedName>
    <alternativeName>
        <fullName evidence="6 7">Recombination protein O</fullName>
    </alternativeName>
</protein>
<keyword evidence="4 7" id="KW-0233">DNA recombination</keyword>
<evidence type="ECO:0000313" key="10">
    <source>
        <dbReference type="Proteomes" id="UP000002217"/>
    </source>
</evidence>
<evidence type="ECO:0000256" key="3">
    <source>
        <dbReference type="ARBA" id="ARBA00022763"/>
    </source>
</evidence>
<dbReference type="InterPro" id="IPR012340">
    <property type="entry name" value="NA-bd_OB-fold"/>
</dbReference>
<dbReference type="InterPro" id="IPR022572">
    <property type="entry name" value="DNA_rep/recomb_RecO_N"/>
</dbReference>
<dbReference type="AlphaFoldDB" id="C8W3M8"/>
<reference evidence="9 10" key="1">
    <citation type="journal article" date="2009" name="Stand. Genomic Sci.">
        <title>Complete genome sequence of Desulfotomaculum acetoxidans type strain (5575).</title>
        <authorList>
            <person name="Spring S."/>
            <person name="Lapidus A."/>
            <person name="Schroder M."/>
            <person name="Gleim D."/>
            <person name="Sims D."/>
            <person name="Meincke L."/>
            <person name="Glavina Del Rio T."/>
            <person name="Tice H."/>
            <person name="Copeland A."/>
            <person name="Cheng J.F."/>
            <person name="Lucas S."/>
            <person name="Chen F."/>
            <person name="Nolan M."/>
            <person name="Bruce D."/>
            <person name="Goodwin L."/>
            <person name="Pitluck S."/>
            <person name="Ivanova N."/>
            <person name="Mavromatis K."/>
            <person name="Mikhailova N."/>
            <person name="Pati A."/>
            <person name="Chen A."/>
            <person name="Palaniappan K."/>
            <person name="Land M."/>
            <person name="Hauser L."/>
            <person name="Chang Y.J."/>
            <person name="Jeffries C.D."/>
            <person name="Chain P."/>
            <person name="Saunders E."/>
            <person name="Brettin T."/>
            <person name="Detter J.C."/>
            <person name="Goker M."/>
            <person name="Bristow J."/>
            <person name="Eisen J.A."/>
            <person name="Markowitz V."/>
            <person name="Hugenholtz P."/>
            <person name="Kyrpides N.C."/>
            <person name="Klenk H.P."/>
            <person name="Han C."/>
        </authorList>
    </citation>
    <scope>NUCLEOTIDE SEQUENCE [LARGE SCALE GENOMIC DNA]</scope>
    <source>
        <strain evidence="10">ATCC 49208 / DSM 771 / VKM B-1644</strain>
    </source>
</reference>
<dbReference type="InterPro" id="IPR042242">
    <property type="entry name" value="RecO_C"/>
</dbReference>
<dbReference type="InterPro" id="IPR003717">
    <property type="entry name" value="RecO"/>
</dbReference>
<dbReference type="Pfam" id="PF11967">
    <property type="entry name" value="RecO_N"/>
    <property type="match status" value="1"/>
</dbReference>
<dbReference type="RefSeq" id="WP_015758506.1">
    <property type="nucleotide sequence ID" value="NC_013216.1"/>
</dbReference>
<dbReference type="Pfam" id="PF02565">
    <property type="entry name" value="RecO_C"/>
    <property type="match status" value="1"/>
</dbReference>
<dbReference type="HAMAP" id="MF_00201">
    <property type="entry name" value="RecO"/>
    <property type="match status" value="1"/>
</dbReference>
<accession>C8W3M8</accession>
<sequence length="244" mass="27894">MKLYKAEAVVLRTRELREADKLLVLYSRQHGKITVAAHGVSKPSSRKRGSVQPFCHTNFLLHKGRQLDSVSQCDGVEIFAHLRSNFELLSCASYLVELVEAFSVEGDPNEYVFLLLVSIFHLLNPLDAELLTRAFEIKLLTVFGFRPHWESCVHCREPLSSGEIRFSPAMGGVLCQSCLEQDARALCLNRGTLETMKKLLAWEPSQLVRLKADQGVRRQLKKILRSYVDYHLEYRVKSARFLDM</sequence>
<evidence type="ECO:0000259" key="8">
    <source>
        <dbReference type="Pfam" id="PF11967"/>
    </source>
</evidence>
<name>C8W3M8_DESAS</name>
<keyword evidence="5 7" id="KW-0234">DNA repair</keyword>
<dbReference type="NCBIfam" id="TIGR00613">
    <property type="entry name" value="reco"/>
    <property type="match status" value="1"/>
</dbReference>
<comment type="function">
    <text evidence="7">Involved in DNA repair and RecF pathway recombination.</text>
</comment>
<organism evidence="9 10">
    <name type="scientific">Desulfofarcimen acetoxidans (strain ATCC 49208 / DSM 771 / KCTC 5769 / VKM B-1644 / 5575)</name>
    <name type="common">Desulfotomaculum acetoxidans</name>
    <dbReference type="NCBI Taxonomy" id="485916"/>
    <lineage>
        <taxon>Bacteria</taxon>
        <taxon>Bacillati</taxon>
        <taxon>Bacillota</taxon>
        <taxon>Clostridia</taxon>
        <taxon>Eubacteriales</taxon>
        <taxon>Peptococcaceae</taxon>
        <taxon>Desulfofarcimen</taxon>
    </lineage>
</organism>
<proteinExistence type="inferred from homology"/>